<dbReference type="eggNOG" id="COG0641">
    <property type="taxonomic scope" value="Bacteria"/>
</dbReference>
<evidence type="ECO:0000313" key="2">
    <source>
        <dbReference type="Proteomes" id="UP000000657"/>
    </source>
</evidence>
<protein>
    <recommendedName>
        <fullName evidence="3">HEXXH motif domain-containing protein</fullName>
    </recommendedName>
</protein>
<organism evidence="1 2">
    <name type="scientific">Frankia alni (strain DSM 45986 / CECT 9034 / ACN14a)</name>
    <dbReference type="NCBI Taxonomy" id="326424"/>
    <lineage>
        <taxon>Bacteria</taxon>
        <taxon>Bacillati</taxon>
        <taxon>Actinomycetota</taxon>
        <taxon>Actinomycetes</taxon>
        <taxon>Frankiales</taxon>
        <taxon>Frankiaceae</taxon>
        <taxon>Frankia</taxon>
    </lineage>
</organism>
<name>Q0RU27_FRAAA</name>
<evidence type="ECO:0000313" key="1">
    <source>
        <dbReference type="EMBL" id="CAJ58917.1"/>
    </source>
</evidence>
<dbReference type="EMBL" id="CT573213">
    <property type="protein sequence ID" value="CAJ58917.1"/>
    <property type="molecule type" value="Genomic_DNA"/>
</dbReference>
<dbReference type="KEGG" id="fal:FRAAL0240"/>
<dbReference type="NCBIfam" id="TIGR04267">
    <property type="entry name" value="mod_HExxH"/>
    <property type="match status" value="1"/>
</dbReference>
<gene>
    <name evidence="1" type="ordered locus">FRAAL0240</name>
</gene>
<dbReference type="HOGENOM" id="CLU_018916_0_0_11"/>
<dbReference type="AlphaFoldDB" id="Q0RU27"/>
<accession>Q0RU27</accession>
<dbReference type="Proteomes" id="UP000000657">
    <property type="component" value="Chromosome"/>
</dbReference>
<keyword evidence="2" id="KW-1185">Reference proteome</keyword>
<evidence type="ECO:0008006" key="3">
    <source>
        <dbReference type="Google" id="ProtNLM"/>
    </source>
</evidence>
<sequence>MRPRLGTHRLSASDVDALALGTLDADIVRRLAEAEISHRRMAFRAVLDLLRDQPAASAPLTPADQAWDLLIALERRDRAMVHAVLDRPFAGAWAARLLRRLRARPHDDVPLWVDVGYLHALAAAAAVRVGVPAEIAVPVRAGVVHLPTLGHTRLPAGEPWETAMVRVGVDGAEVIGSAGRAMVGRGVGSDGWTDGGSWTDGWTDDPAQPPVRGTAAAAVQWHPTRTSRAVGVVIEDADPYRLVNRAAAPVWLPAADFARWERRLADTWRVLRDGHAELAAGVGIVLSTVVPVPCAARFRSFSATFGDAIGGVELSEPHDALDGAAMLAHELRHAVLDALLHVVGDFVDPAAPADPRYAPWRDDPRPPLGTLHGVYAFFGVAEFWRTQRRLSVGADAMLAHFEFALWRRAVLDTATDLLRTGPLTPPGRRFLTGIATTVQGWISEPVPVEARRLADLAVVDGQALWRVHHRAPEPAAVRHLAEAWSAGADPVAVGVPTRIVPDPGARALDTRACLARLWLADRDEFRRLERDGPHRAYRGASRADCALVAGDRARARRLYEAELARTGGDRRALVGLGLAIGDDEPAGRVLRERPELVHAVAAAVARGGGRAASPALAEWLLPVVAQPAGS</sequence>
<reference evidence="1 2" key="1">
    <citation type="journal article" date="2007" name="Genome Res.">
        <title>Genome characteristics of facultatively symbiotic Frankia sp. strains reflect host range and host plant biogeography.</title>
        <authorList>
            <person name="Normand P."/>
            <person name="Lapierre P."/>
            <person name="Tisa L.S."/>
            <person name="Gogarten J.P."/>
            <person name="Alloisio N."/>
            <person name="Bagnarol E."/>
            <person name="Bassi C.A."/>
            <person name="Berry A.M."/>
            <person name="Bickhart D.M."/>
            <person name="Choisne N."/>
            <person name="Couloux A."/>
            <person name="Cournoyer B."/>
            <person name="Cruveiller S."/>
            <person name="Daubin V."/>
            <person name="Demange N."/>
            <person name="Francino M.P."/>
            <person name="Goltsman E."/>
            <person name="Huang Y."/>
            <person name="Kopp O.R."/>
            <person name="Labarre L."/>
            <person name="Lapidus A."/>
            <person name="Lavire C."/>
            <person name="Marechal J."/>
            <person name="Martinez M."/>
            <person name="Mastronunzio J.E."/>
            <person name="Mullin B.C."/>
            <person name="Niemann J."/>
            <person name="Pujic P."/>
            <person name="Rawnsley T."/>
            <person name="Rouy Z."/>
            <person name="Schenowitz C."/>
            <person name="Sellstedt A."/>
            <person name="Tavares F."/>
            <person name="Tomkins J.P."/>
            <person name="Vallenet D."/>
            <person name="Valverde C."/>
            <person name="Wall L.G."/>
            <person name="Wang Y."/>
            <person name="Medigue C."/>
            <person name="Benson D.R."/>
        </authorList>
    </citation>
    <scope>NUCLEOTIDE SEQUENCE [LARGE SCALE GENOMIC DNA]</scope>
    <source>
        <strain evidence="2">DSM 45986 / CECT 9034 / ACN14a</strain>
    </source>
</reference>
<dbReference type="InterPro" id="IPR026337">
    <property type="entry name" value="AKG_HExxH"/>
</dbReference>
<proteinExistence type="predicted"/>